<name>A0A0G1HEW3_UNCKA</name>
<organism evidence="1 2">
    <name type="scientific">candidate division WWE3 bacterium GW2011_GWA2_44_16</name>
    <dbReference type="NCBI Taxonomy" id="1619110"/>
    <lineage>
        <taxon>Bacteria</taxon>
        <taxon>Katanobacteria</taxon>
    </lineage>
</organism>
<proteinExistence type="predicted"/>
<dbReference type="Proteomes" id="UP000034128">
    <property type="component" value="Unassembled WGS sequence"/>
</dbReference>
<protein>
    <submittedName>
        <fullName evidence="1">Uncharacterized protein</fullName>
    </submittedName>
</protein>
<sequence>MVKDLSIFLKEKTLIYQHSSREKAPDFERYHGTAGAWGED</sequence>
<accession>A0A0G1HEW3</accession>
<comment type="caution">
    <text evidence="1">The sequence shown here is derived from an EMBL/GenBank/DDBJ whole genome shotgun (WGS) entry which is preliminary data.</text>
</comment>
<reference evidence="1 2" key="1">
    <citation type="journal article" date="2015" name="Nature">
        <title>rRNA introns, odd ribosomes, and small enigmatic genomes across a large radiation of phyla.</title>
        <authorList>
            <person name="Brown C.T."/>
            <person name="Hug L.A."/>
            <person name="Thomas B.C."/>
            <person name="Sharon I."/>
            <person name="Castelle C.J."/>
            <person name="Singh A."/>
            <person name="Wilkins M.J."/>
            <person name="Williams K.H."/>
            <person name="Banfield J.F."/>
        </authorList>
    </citation>
    <scope>NUCLEOTIDE SEQUENCE [LARGE SCALE GENOMIC DNA]</scope>
</reference>
<dbReference type="EMBL" id="LCIA01000005">
    <property type="protein sequence ID" value="KKT45425.1"/>
    <property type="molecule type" value="Genomic_DNA"/>
</dbReference>
<gene>
    <name evidence="1" type="ORF">UW36_C0005G0004</name>
</gene>
<dbReference type="AlphaFoldDB" id="A0A0G1HEW3"/>
<evidence type="ECO:0000313" key="2">
    <source>
        <dbReference type="Proteomes" id="UP000034128"/>
    </source>
</evidence>
<evidence type="ECO:0000313" key="1">
    <source>
        <dbReference type="EMBL" id="KKT45425.1"/>
    </source>
</evidence>